<comment type="caution">
    <text evidence="3">The sequence shown here is derived from an EMBL/GenBank/DDBJ whole genome shotgun (WGS) entry which is preliminary data.</text>
</comment>
<feature type="compositionally biased region" description="Basic and acidic residues" evidence="1">
    <location>
        <begin position="261"/>
        <end position="270"/>
    </location>
</feature>
<evidence type="ECO:0000256" key="1">
    <source>
        <dbReference type="SAM" id="MobiDB-lite"/>
    </source>
</evidence>
<keyword evidence="2" id="KW-0472">Membrane</keyword>
<evidence type="ECO:0000313" key="3">
    <source>
        <dbReference type="EMBL" id="MCC0098977.1"/>
    </source>
</evidence>
<accession>A0ABS8EER7</accession>
<keyword evidence="2" id="KW-1133">Transmembrane helix</keyword>
<keyword evidence="2" id="KW-0812">Transmembrane</keyword>
<protein>
    <recommendedName>
        <fullName evidence="5">DUF3137 domain-containing protein</fullName>
    </recommendedName>
</protein>
<keyword evidence="4" id="KW-1185">Reference proteome</keyword>
<feature type="region of interest" description="Disordered" evidence="1">
    <location>
        <begin position="244"/>
        <end position="270"/>
    </location>
</feature>
<proteinExistence type="predicted"/>
<feature type="transmembrane region" description="Helical" evidence="2">
    <location>
        <begin position="65"/>
        <end position="82"/>
    </location>
</feature>
<sequence>MASAPSARGGSAPDAQRRIRRNRWLFTAPLVLLCFLGVVLVWEIVRGNLSEATRAHWPWRLQLMGAEPLASLLAVAAGAVLARAQYARTVRPALGWRAEFVAGHLPGPGKDWSVGVLNGGQHNVVVEHVDYRLTLARAPAAGQPGEDDGWTGLAGVGEQLVAAGLRPTVDFRLVGMGAGYPLVATGTYETVGVGVFSKRFLDEVRAFHMRIQVIDSVGDTHERIVQCLEGAREAVVAPVEEAHPVTHSVTTATPELPAARTEQRSDRPPA</sequence>
<organism evidence="3 4">
    <name type="scientific">Streptomyces flavotricini</name>
    <dbReference type="NCBI Taxonomy" id="66888"/>
    <lineage>
        <taxon>Bacteria</taxon>
        <taxon>Bacillati</taxon>
        <taxon>Actinomycetota</taxon>
        <taxon>Actinomycetes</taxon>
        <taxon>Kitasatosporales</taxon>
        <taxon>Streptomycetaceae</taxon>
        <taxon>Streptomyces</taxon>
    </lineage>
</organism>
<dbReference type="Proteomes" id="UP001520654">
    <property type="component" value="Unassembled WGS sequence"/>
</dbReference>
<evidence type="ECO:0000313" key="4">
    <source>
        <dbReference type="Proteomes" id="UP001520654"/>
    </source>
</evidence>
<reference evidence="3 4" key="1">
    <citation type="submission" date="2021-08" db="EMBL/GenBank/DDBJ databases">
        <title>Genomic Architecture of Streptomyces flavotricini NGL1 and Streptomyces erythrochromogenes HMS4 With Differential Plant Beneficial attributes and laccase production capabilities.</title>
        <authorList>
            <person name="Salwan R."/>
            <person name="Kaur R."/>
            <person name="Sharma V."/>
        </authorList>
    </citation>
    <scope>NUCLEOTIDE SEQUENCE [LARGE SCALE GENOMIC DNA]</scope>
    <source>
        <strain evidence="3 4">NGL1</strain>
    </source>
</reference>
<dbReference type="RefSeq" id="WP_229340977.1">
    <property type="nucleotide sequence ID" value="NZ_JAINUL010000001.1"/>
</dbReference>
<evidence type="ECO:0000256" key="2">
    <source>
        <dbReference type="SAM" id="Phobius"/>
    </source>
</evidence>
<evidence type="ECO:0008006" key="5">
    <source>
        <dbReference type="Google" id="ProtNLM"/>
    </source>
</evidence>
<dbReference type="EMBL" id="JAINUL010000001">
    <property type="protein sequence ID" value="MCC0098977.1"/>
    <property type="molecule type" value="Genomic_DNA"/>
</dbReference>
<name>A0ABS8EER7_9ACTN</name>
<feature type="transmembrane region" description="Helical" evidence="2">
    <location>
        <begin position="24"/>
        <end position="45"/>
    </location>
</feature>
<gene>
    <name evidence="3" type="ORF">K7B10_30210</name>
</gene>